<dbReference type="Proteomes" id="UP000637578">
    <property type="component" value="Unassembled WGS sequence"/>
</dbReference>
<proteinExistence type="predicted"/>
<keyword evidence="2" id="KW-1185">Reference proteome</keyword>
<dbReference type="EMBL" id="BMMK01000014">
    <property type="protein sequence ID" value="GGM59142.1"/>
    <property type="molecule type" value="Genomic_DNA"/>
</dbReference>
<dbReference type="AlphaFoldDB" id="A0A8J3CF36"/>
<evidence type="ECO:0000313" key="2">
    <source>
        <dbReference type="Proteomes" id="UP000637578"/>
    </source>
</evidence>
<name>A0A8J3CF36_9PSEU</name>
<organism evidence="1 2">
    <name type="scientific">Longimycelium tulufanense</name>
    <dbReference type="NCBI Taxonomy" id="907463"/>
    <lineage>
        <taxon>Bacteria</taxon>
        <taxon>Bacillati</taxon>
        <taxon>Actinomycetota</taxon>
        <taxon>Actinomycetes</taxon>
        <taxon>Pseudonocardiales</taxon>
        <taxon>Pseudonocardiaceae</taxon>
        <taxon>Longimycelium</taxon>
    </lineage>
</organism>
<reference evidence="1" key="1">
    <citation type="journal article" date="2014" name="Int. J. Syst. Evol. Microbiol.">
        <title>Complete genome sequence of Corynebacterium casei LMG S-19264T (=DSM 44701T), isolated from a smear-ripened cheese.</title>
        <authorList>
            <consortium name="US DOE Joint Genome Institute (JGI-PGF)"/>
            <person name="Walter F."/>
            <person name="Albersmeier A."/>
            <person name="Kalinowski J."/>
            <person name="Ruckert C."/>
        </authorList>
    </citation>
    <scope>NUCLEOTIDE SEQUENCE</scope>
    <source>
        <strain evidence="1">CGMCC 4.5737</strain>
    </source>
</reference>
<evidence type="ECO:0000313" key="1">
    <source>
        <dbReference type="EMBL" id="GGM59142.1"/>
    </source>
</evidence>
<protein>
    <submittedName>
        <fullName evidence="1">Uncharacterized protein</fullName>
    </submittedName>
</protein>
<reference evidence="1" key="2">
    <citation type="submission" date="2020-09" db="EMBL/GenBank/DDBJ databases">
        <authorList>
            <person name="Sun Q."/>
            <person name="Zhou Y."/>
        </authorList>
    </citation>
    <scope>NUCLEOTIDE SEQUENCE</scope>
    <source>
        <strain evidence="1">CGMCC 4.5737</strain>
    </source>
</reference>
<sequence>MSLRPPRGCAYEAIPASRYELQQARRNCESWLVGRCDWNCLCCVREGYAVGERILRISRLVDEDEYAKCSFPA</sequence>
<gene>
    <name evidence="1" type="ORF">GCM10012275_32920</name>
</gene>
<accession>A0A8J3CF36</accession>
<comment type="caution">
    <text evidence="1">The sequence shown here is derived from an EMBL/GenBank/DDBJ whole genome shotgun (WGS) entry which is preliminary data.</text>
</comment>